<evidence type="ECO:0000313" key="4">
    <source>
        <dbReference type="Proteomes" id="UP000659388"/>
    </source>
</evidence>
<keyword evidence="1" id="KW-1133">Transmembrane helix</keyword>
<dbReference type="Proteomes" id="UP000659388">
    <property type="component" value="Unassembled WGS sequence"/>
</dbReference>
<dbReference type="AlphaFoldDB" id="A0A937K0M9"/>
<feature type="transmembrane region" description="Helical" evidence="1">
    <location>
        <begin position="117"/>
        <end position="136"/>
    </location>
</feature>
<proteinExistence type="predicted"/>
<dbReference type="Gene3D" id="3.30.565.10">
    <property type="entry name" value="Histidine kinase-like ATPase, C-terminal domain"/>
    <property type="match status" value="1"/>
</dbReference>
<keyword evidence="1" id="KW-0812">Transmembrane</keyword>
<dbReference type="Pfam" id="PF06580">
    <property type="entry name" value="His_kinase"/>
    <property type="match status" value="1"/>
</dbReference>
<sequence>MKHPLVNKNIFIYLLAWVIVALTHISILHFHYEIGWLQAFLDSAVFNLLMAALGLSYWYVIQFVSPAQQGLATSIVSIALSLLISLSLIDYIAFLIISQIFSDDQVYIDLLSGTMPWRLLVGILYLLIIIMVYYLLKYNTDLNEREQRESEMRDLLKHSELEMLKFQINPHFIFNSLNSVSSLTITEPEIARDMVIKLSDFLRSSLGRDAPESHNLKEELLQMNLYLDIEKIRFGDRLCIKNEIDSQCENMTLPNMILQPLYENAIKYGIYEQLEEVTIHTKCTCDDGNLKIAISNSYDSESVPLKGKGIGLRNVRNRLELIYGIPGLVTIQKERRRFTVILLIPQNLITNDQVARNR</sequence>
<feature type="domain" description="Signal transduction histidine kinase internal region" evidence="2">
    <location>
        <begin position="159"/>
        <end position="238"/>
    </location>
</feature>
<name>A0A937K0M9_9BACT</name>
<dbReference type="GO" id="GO:0016020">
    <property type="term" value="C:membrane"/>
    <property type="evidence" value="ECO:0007669"/>
    <property type="project" value="InterPro"/>
</dbReference>
<dbReference type="PANTHER" id="PTHR34220:SF7">
    <property type="entry name" value="SENSOR HISTIDINE KINASE YPDA"/>
    <property type="match status" value="1"/>
</dbReference>
<evidence type="ECO:0000259" key="2">
    <source>
        <dbReference type="Pfam" id="PF06580"/>
    </source>
</evidence>
<dbReference type="EMBL" id="JAESIY010000009">
    <property type="protein sequence ID" value="MBL3657789.1"/>
    <property type="molecule type" value="Genomic_DNA"/>
</dbReference>
<protein>
    <submittedName>
        <fullName evidence="3">Histidine kinase</fullName>
    </submittedName>
</protein>
<dbReference type="InterPro" id="IPR010559">
    <property type="entry name" value="Sig_transdc_His_kin_internal"/>
</dbReference>
<accession>A0A937K0M9</accession>
<organism evidence="3 4">
    <name type="scientific">Fulvivirga sediminis</name>
    <dbReference type="NCBI Taxonomy" id="2803949"/>
    <lineage>
        <taxon>Bacteria</taxon>
        <taxon>Pseudomonadati</taxon>
        <taxon>Bacteroidota</taxon>
        <taxon>Cytophagia</taxon>
        <taxon>Cytophagales</taxon>
        <taxon>Fulvivirgaceae</taxon>
        <taxon>Fulvivirga</taxon>
    </lineage>
</organism>
<dbReference type="SUPFAM" id="SSF55874">
    <property type="entry name" value="ATPase domain of HSP90 chaperone/DNA topoisomerase II/histidine kinase"/>
    <property type="match status" value="1"/>
</dbReference>
<evidence type="ECO:0000313" key="3">
    <source>
        <dbReference type="EMBL" id="MBL3657789.1"/>
    </source>
</evidence>
<keyword evidence="3" id="KW-0418">Kinase</keyword>
<dbReference type="RefSeq" id="WP_202245577.1">
    <property type="nucleotide sequence ID" value="NZ_JAESIY010000009.1"/>
</dbReference>
<keyword evidence="4" id="KW-1185">Reference proteome</keyword>
<feature type="transmembrane region" description="Helical" evidence="1">
    <location>
        <begin position="12"/>
        <end position="32"/>
    </location>
</feature>
<keyword evidence="1" id="KW-0472">Membrane</keyword>
<evidence type="ECO:0000256" key="1">
    <source>
        <dbReference type="SAM" id="Phobius"/>
    </source>
</evidence>
<dbReference type="InterPro" id="IPR050640">
    <property type="entry name" value="Bact_2-comp_sensor_kinase"/>
</dbReference>
<dbReference type="PANTHER" id="PTHR34220">
    <property type="entry name" value="SENSOR HISTIDINE KINASE YPDA"/>
    <property type="match status" value="1"/>
</dbReference>
<gene>
    <name evidence="3" type="ORF">JL102_16690</name>
</gene>
<reference evidence="3" key="1">
    <citation type="submission" date="2021-01" db="EMBL/GenBank/DDBJ databases">
        <title>Fulvivirga kasyanovii gen. nov., sp nov., a novel member of the phylum Bacteroidetes isolated from seawater in a mussel farm.</title>
        <authorList>
            <person name="Zhao L.-H."/>
            <person name="Wang Z.-J."/>
        </authorList>
    </citation>
    <scope>NUCLEOTIDE SEQUENCE</scope>
    <source>
        <strain evidence="3">2943</strain>
    </source>
</reference>
<dbReference type="GO" id="GO:0000155">
    <property type="term" value="F:phosphorelay sensor kinase activity"/>
    <property type="evidence" value="ECO:0007669"/>
    <property type="project" value="InterPro"/>
</dbReference>
<feature type="transmembrane region" description="Helical" evidence="1">
    <location>
        <begin position="44"/>
        <end position="64"/>
    </location>
</feature>
<comment type="caution">
    <text evidence="3">The sequence shown here is derived from an EMBL/GenBank/DDBJ whole genome shotgun (WGS) entry which is preliminary data.</text>
</comment>
<keyword evidence="3" id="KW-0808">Transferase</keyword>
<dbReference type="InterPro" id="IPR036890">
    <property type="entry name" value="HATPase_C_sf"/>
</dbReference>
<feature type="transmembrane region" description="Helical" evidence="1">
    <location>
        <begin position="71"/>
        <end position="97"/>
    </location>
</feature>